<dbReference type="OrthoDB" id="10260017at2759"/>
<name>A0A9W9U5G2_9EURO</name>
<dbReference type="Proteomes" id="UP001147746">
    <property type="component" value="Unassembled WGS sequence"/>
</dbReference>
<protein>
    <recommendedName>
        <fullName evidence="4">Arylamine N-acetyltransferase</fullName>
    </recommendedName>
</protein>
<dbReference type="InterPro" id="IPR053710">
    <property type="entry name" value="Arylamine_NAT_domain_sf"/>
</dbReference>
<reference evidence="2" key="1">
    <citation type="submission" date="2022-12" db="EMBL/GenBank/DDBJ databases">
        <authorList>
            <person name="Petersen C."/>
        </authorList>
    </citation>
    <scope>NUCLEOTIDE SEQUENCE</scope>
    <source>
        <strain evidence="2">IBT 21472</strain>
    </source>
</reference>
<comment type="caution">
    <text evidence="2">The sequence shown here is derived from an EMBL/GenBank/DDBJ whole genome shotgun (WGS) entry which is preliminary data.</text>
</comment>
<proteinExistence type="inferred from homology"/>
<keyword evidence="3" id="KW-1185">Reference proteome</keyword>
<dbReference type="EMBL" id="JAPZBO010000003">
    <property type="protein sequence ID" value="KAJ5320816.1"/>
    <property type="molecule type" value="Genomic_DNA"/>
</dbReference>
<sequence>MGSKPIYTEAQLEAYLKRIRYNGANTQDVSLVQDVRQRIQTDALGTLADLQRHHLAAIPWGNSGLHYSQHHTISLNPDSLYEKMVERGLDGYCMENTGLFLIVLRSLSFLVYATGGRVSHAASKGIDNGQFFSFGHMLLIVIIEGIKYMVDTGFGNNGSTAPLRLQEGVAATCIDPSEMRLVRETIDEFTDKTQKIWIYQLRYNAESKWLPMICFNDVEFLPQDFEVMNFAVSQTRTSWFTKTFVCQKMIMDEDARKIIGQCIMAGQEVKRRMRGQTEILQVLHTEEDRIEALVKYFDVHLRKNEIEGIRGLTSELI</sequence>
<evidence type="ECO:0000256" key="1">
    <source>
        <dbReference type="ARBA" id="ARBA00006547"/>
    </source>
</evidence>
<dbReference type="GO" id="GO:0016407">
    <property type="term" value="F:acetyltransferase activity"/>
    <property type="evidence" value="ECO:0007669"/>
    <property type="project" value="InterPro"/>
</dbReference>
<dbReference type="PANTHER" id="PTHR11786:SF0">
    <property type="entry name" value="ARYLAMINE N-ACETYLTRANSFERASE 4-RELATED"/>
    <property type="match status" value="1"/>
</dbReference>
<evidence type="ECO:0000313" key="3">
    <source>
        <dbReference type="Proteomes" id="UP001147746"/>
    </source>
</evidence>
<dbReference type="SUPFAM" id="SSF54001">
    <property type="entry name" value="Cysteine proteinases"/>
    <property type="match status" value="1"/>
</dbReference>
<gene>
    <name evidence="2" type="ORF">N7476_003818</name>
</gene>
<dbReference type="PANTHER" id="PTHR11786">
    <property type="entry name" value="N-HYDROXYARYLAMINE O-ACETYLTRANSFERASE"/>
    <property type="match status" value="1"/>
</dbReference>
<evidence type="ECO:0008006" key="4">
    <source>
        <dbReference type="Google" id="ProtNLM"/>
    </source>
</evidence>
<reference evidence="2" key="2">
    <citation type="journal article" date="2023" name="IMA Fungus">
        <title>Comparative genomic study of the Penicillium genus elucidates a diverse pangenome and 15 lateral gene transfer events.</title>
        <authorList>
            <person name="Petersen C."/>
            <person name="Sorensen T."/>
            <person name="Nielsen M.R."/>
            <person name="Sondergaard T.E."/>
            <person name="Sorensen J.L."/>
            <person name="Fitzpatrick D.A."/>
            <person name="Frisvad J.C."/>
            <person name="Nielsen K.L."/>
        </authorList>
    </citation>
    <scope>NUCLEOTIDE SEQUENCE</scope>
    <source>
        <strain evidence="2">IBT 21472</strain>
    </source>
</reference>
<dbReference type="AlphaFoldDB" id="A0A9W9U5G2"/>
<dbReference type="InterPro" id="IPR038765">
    <property type="entry name" value="Papain-like_cys_pep_sf"/>
</dbReference>
<dbReference type="Pfam" id="PF00797">
    <property type="entry name" value="Acetyltransf_2"/>
    <property type="match status" value="1"/>
</dbReference>
<dbReference type="InterPro" id="IPR001447">
    <property type="entry name" value="Arylamine_N-AcTrfase"/>
</dbReference>
<organism evidence="2 3">
    <name type="scientific">Penicillium atrosanguineum</name>
    <dbReference type="NCBI Taxonomy" id="1132637"/>
    <lineage>
        <taxon>Eukaryota</taxon>
        <taxon>Fungi</taxon>
        <taxon>Dikarya</taxon>
        <taxon>Ascomycota</taxon>
        <taxon>Pezizomycotina</taxon>
        <taxon>Eurotiomycetes</taxon>
        <taxon>Eurotiomycetidae</taxon>
        <taxon>Eurotiales</taxon>
        <taxon>Aspergillaceae</taxon>
        <taxon>Penicillium</taxon>
    </lineage>
</organism>
<accession>A0A9W9U5G2</accession>
<comment type="similarity">
    <text evidence="1">Belongs to the arylamine N-acetyltransferase family.</text>
</comment>
<dbReference type="Gene3D" id="3.30.2140.20">
    <property type="match status" value="1"/>
</dbReference>
<evidence type="ECO:0000313" key="2">
    <source>
        <dbReference type="EMBL" id="KAJ5320816.1"/>
    </source>
</evidence>